<proteinExistence type="predicted"/>
<keyword evidence="2" id="KW-1185">Reference proteome</keyword>
<reference evidence="1 2" key="1">
    <citation type="journal article" date="2007" name="J. Virol.">
        <title>The genome of Gryllus bimaculatus nudivirus indicates an ancient diversification of baculovirus-related nonoccluded nudiviruses of insects.</title>
        <authorList>
            <person name="Wang Y."/>
            <person name="Kleespies R.G."/>
            <person name="Huger A.M."/>
            <person name="Jehle J.A."/>
        </authorList>
    </citation>
    <scope>NUCLEOTIDE SEQUENCE [LARGE SCALE GENOMIC DNA]</scope>
</reference>
<dbReference type="GeneID" id="4960851"/>
<evidence type="ECO:0000313" key="2">
    <source>
        <dbReference type="Proteomes" id="UP000203733"/>
    </source>
</evidence>
<dbReference type="EMBL" id="EF203088">
    <property type="protein sequence ID" value="ABO45426.1"/>
    <property type="molecule type" value="Genomic_DNA"/>
</dbReference>
<protein>
    <submittedName>
        <fullName evidence="1">Uncharacterized protein</fullName>
    </submittedName>
</protein>
<dbReference type="RefSeq" id="YP_001111360.1">
    <property type="nucleotide sequence ID" value="NC_009240.1"/>
</dbReference>
<accession>A4L256</accession>
<name>A4L256_9VIRU</name>
<dbReference type="KEGG" id="vg:4960851"/>
<sequence length="195" mass="22653">MSTSVVKWSCHLHPESKCKMSYVNDALYHIIEVDVINKYINRLYNAKHDNNEKTFWEKLNNGDLKDDHELKTTNVPVVSIYHSTEKYDLSCFKKILDIFKNLDDLKLSFKNNVTVSDIIKKHLMTDGKGFIILVNKHMLILNSKYKKRYTNPVFLKKFISTLFPYSIIPDNKSIPVGTVPDWATSILIKITKNGK</sequence>
<organism evidence="1 2">
    <name type="scientific">Gryllus bimaculatus nudivirus</name>
    <dbReference type="NCBI Taxonomy" id="432587"/>
    <lineage>
        <taxon>Viruses</taxon>
        <taxon>Viruses incertae sedis</taxon>
        <taxon>Naldaviricetes</taxon>
        <taxon>Lefavirales</taxon>
        <taxon>Nudiviridae</taxon>
        <taxon>Alphanudivirus</taxon>
        <taxon>Alphanudivirus grybimaculati</taxon>
    </lineage>
</organism>
<dbReference type="Proteomes" id="UP000203733">
    <property type="component" value="Segment"/>
</dbReference>
<evidence type="ECO:0000313" key="1">
    <source>
        <dbReference type="EMBL" id="ABO45426.1"/>
    </source>
</evidence>
<dbReference type="OrthoDB" id="13092at10239"/>